<dbReference type="EMBL" id="FR799564">
    <property type="protein sequence ID" value="CBZ24491.1"/>
    <property type="molecule type" value="Genomic_DNA"/>
</dbReference>
<dbReference type="RefSeq" id="XP_003873009.1">
    <property type="nucleotide sequence ID" value="XM_003872960.1"/>
</dbReference>
<feature type="region of interest" description="Disordered" evidence="3">
    <location>
        <begin position="101"/>
        <end position="152"/>
    </location>
</feature>
<evidence type="ECO:0008006" key="6">
    <source>
        <dbReference type="Google" id="ProtNLM"/>
    </source>
</evidence>
<evidence type="ECO:0000256" key="3">
    <source>
        <dbReference type="SAM" id="MobiDB-lite"/>
    </source>
</evidence>
<dbReference type="OMA" id="FFPPVRE"/>
<proteinExistence type="inferred from homology"/>
<organism evidence="4 5">
    <name type="scientific">Leishmania mexicana (strain MHOM/GT/2001/U1103)</name>
    <dbReference type="NCBI Taxonomy" id="929439"/>
    <lineage>
        <taxon>Eukaryota</taxon>
        <taxon>Discoba</taxon>
        <taxon>Euglenozoa</taxon>
        <taxon>Kinetoplastea</taxon>
        <taxon>Metakinetoplastina</taxon>
        <taxon>Trypanosomatida</taxon>
        <taxon>Trypanosomatidae</taxon>
        <taxon>Leishmaniinae</taxon>
        <taxon>Leishmania</taxon>
    </lineage>
</organism>
<keyword evidence="5" id="KW-1185">Reference proteome</keyword>
<dbReference type="KEGG" id="lmi:LMXM_11_0360"/>
<dbReference type="GeneID" id="13454778"/>
<dbReference type="Pfam" id="PF07047">
    <property type="entry name" value="OPA3"/>
    <property type="match status" value="2"/>
</dbReference>
<gene>
    <name evidence="4" type="ORF">LMXM_11_0360</name>
</gene>
<comment type="similarity">
    <text evidence="1">Belongs to the OPA3 family.</text>
</comment>
<reference evidence="4 5" key="1">
    <citation type="journal article" date="2011" name="Genome Res.">
        <title>Chromosome and gene copy number variation allow major structural change between species and strains of Leishmania.</title>
        <authorList>
            <person name="Rogers M.B."/>
            <person name="Hilley J.D."/>
            <person name="Dickens N.J."/>
            <person name="Wilkes J."/>
            <person name="Bates P.A."/>
            <person name="Depledge D.P."/>
            <person name="Harris D."/>
            <person name="Her Y."/>
            <person name="Herzyk P."/>
            <person name="Imamura H."/>
            <person name="Otto T.D."/>
            <person name="Sanders M."/>
            <person name="Seeger K."/>
            <person name="Dujardin J.C."/>
            <person name="Berriman M."/>
            <person name="Smith D.F."/>
            <person name="Hertz-Fowler C."/>
            <person name="Mottram J.C."/>
        </authorList>
    </citation>
    <scope>NUCLEOTIDE SEQUENCE [LARGE SCALE GENOMIC DNA]</scope>
    <source>
        <strain evidence="4 5">MHOM/GT/2001/U1103</strain>
    </source>
</reference>
<dbReference type="AlphaFoldDB" id="E9ANI2"/>
<evidence type="ECO:0000256" key="1">
    <source>
        <dbReference type="ARBA" id="ARBA00007584"/>
    </source>
</evidence>
<dbReference type="PhylomeDB" id="E9ANI2"/>
<name>E9ANI2_LEIMU</name>
<accession>E9ANI2</accession>
<keyword evidence="2" id="KW-0175">Coiled coil</keyword>
<feature type="compositionally biased region" description="Low complexity" evidence="3">
    <location>
        <begin position="329"/>
        <end position="338"/>
    </location>
</feature>
<dbReference type="GO" id="GO:0019216">
    <property type="term" value="P:regulation of lipid metabolic process"/>
    <property type="evidence" value="ECO:0007669"/>
    <property type="project" value="TreeGrafter"/>
</dbReference>
<dbReference type="InterPro" id="IPR010754">
    <property type="entry name" value="OPA3-like"/>
</dbReference>
<evidence type="ECO:0000313" key="5">
    <source>
        <dbReference type="Proteomes" id="UP000007259"/>
    </source>
</evidence>
<sequence>MVALPAFKFVFLAIRQVTRPVAKQIVSRANTKRAVTYCVCIGLGRVSLGLSGVIAEWTRAEEQKQREAKLKAAKTAQVTNPSAAKNAAEVAMDVVGKASTAASSSEPTTMAGSGSGTTTTASSAAKGQAGKAVESSTATTAKSAATPATVTPRSRSLLQSVVYGPQPKGGPVGTYDSTVFLDLSRTVGEAARVFIRYPSRSAWDVFRQTFLAPFPEDRLVAAGADLLIELVAYTVLCTLLVVELYQQSRTSAAKEAHLQARLEAIESKVNELVEFSNRAASSPPVQELPPVRELRVTGRLSALWGAVTSGVGFVGDSVSKHTDGRKKSGASSSGGSLAAEELERLAQRGKVVVPQRKNGSNVVYAPPRDPAVKVSKYDETILLQEELDQLMGNVVRMEKRA</sequence>
<dbReference type="PANTHER" id="PTHR12499:SF0">
    <property type="entry name" value="OPTIC ATROPHY 3 PROTEIN"/>
    <property type="match status" value="1"/>
</dbReference>
<evidence type="ECO:0000256" key="2">
    <source>
        <dbReference type="ARBA" id="ARBA00023054"/>
    </source>
</evidence>
<dbReference type="Proteomes" id="UP000007259">
    <property type="component" value="Chromosome 11"/>
</dbReference>
<dbReference type="PANTHER" id="PTHR12499">
    <property type="entry name" value="OPTIC ATROPHY 3 PROTEIN OPA3"/>
    <property type="match status" value="1"/>
</dbReference>
<dbReference type="OrthoDB" id="2129069at2759"/>
<protein>
    <recommendedName>
        <fullName evidence="6">Optic atrophy 3 protein (OPA3)</fullName>
    </recommendedName>
</protein>
<dbReference type="VEuPathDB" id="TriTrypDB:LmxM.11.0360"/>
<feature type="region of interest" description="Disordered" evidence="3">
    <location>
        <begin position="318"/>
        <end position="338"/>
    </location>
</feature>
<evidence type="ECO:0000313" key="4">
    <source>
        <dbReference type="EMBL" id="CBZ24491.1"/>
    </source>
</evidence>
<dbReference type="GO" id="GO:0005739">
    <property type="term" value="C:mitochondrion"/>
    <property type="evidence" value="ECO:0007669"/>
    <property type="project" value="TreeGrafter"/>
</dbReference>